<protein>
    <submittedName>
        <fullName evidence="1">Uncharacterized protein</fullName>
    </submittedName>
</protein>
<dbReference type="Proteomes" id="UP001597349">
    <property type="component" value="Unassembled WGS sequence"/>
</dbReference>
<keyword evidence="2" id="KW-1185">Reference proteome</keyword>
<gene>
    <name evidence="1" type="ORF">ACFSQT_12715</name>
</gene>
<evidence type="ECO:0000313" key="1">
    <source>
        <dbReference type="EMBL" id="MFD2053918.1"/>
    </source>
</evidence>
<dbReference type="RefSeq" id="WP_379019001.1">
    <property type="nucleotide sequence ID" value="NZ_JBHUGY010000020.1"/>
</dbReference>
<reference evidence="2" key="1">
    <citation type="journal article" date="2019" name="Int. J. Syst. Evol. Microbiol.">
        <title>The Global Catalogue of Microorganisms (GCM) 10K type strain sequencing project: providing services to taxonomists for standard genome sequencing and annotation.</title>
        <authorList>
            <consortium name="The Broad Institute Genomics Platform"/>
            <consortium name="The Broad Institute Genome Sequencing Center for Infectious Disease"/>
            <person name="Wu L."/>
            <person name="Ma J."/>
        </authorList>
    </citation>
    <scope>NUCLEOTIDE SEQUENCE [LARGE SCALE GENOMIC DNA]</scope>
    <source>
        <strain evidence="2">CGMCC 1.16226</strain>
    </source>
</reference>
<organism evidence="1 2">
    <name type="scientific">Mesorhizobium calcicola</name>
    <dbReference type="NCBI Taxonomy" id="1300310"/>
    <lineage>
        <taxon>Bacteria</taxon>
        <taxon>Pseudomonadati</taxon>
        <taxon>Pseudomonadota</taxon>
        <taxon>Alphaproteobacteria</taxon>
        <taxon>Hyphomicrobiales</taxon>
        <taxon>Phyllobacteriaceae</taxon>
        <taxon>Mesorhizobium</taxon>
    </lineage>
</organism>
<proteinExistence type="predicted"/>
<accession>A0ABW4WCN3</accession>
<name>A0ABW4WCN3_9HYPH</name>
<evidence type="ECO:0000313" key="2">
    <source>
        <dbReference type="Proteomes" id="UP001597349"/>
    </source>
</evidence>
<sequence>MKVLKIFNGVAPAPDGNTLARIPWEVSEKMGQAGDGAYVSDIHVDTPSA</sequence>
<comment type="caution">
    <text evidence="1">The sequence shown here is derived from an EMBL/GenBank/DDBJ whole genome shotgun (WGS) entry which is preliminary data.</text>
</comment>
<dbReference type="EMBL" id="JBHUGY010000020">
    <property type="protein sequence ID" value="MFD2053918.1"/>
    <property type="molecule type" value="Genomic_DNA"/>
</dbReference>